<evidence type="ECO:0000259" key="2">
    <source>
        <dbReference type="Pfam" id="PF08707"/>
    </source>
</evidence>
<gene>
    <name evidence="5" type="ORF">JHL22_10360</name>
</gene>
<evidence type="ECO:0000259" key="4">
    <source>
        <dbReference type="Pfam" id="PF18821"/>
    </source>
</evidence>
<evidence type="ECO:0000313" key="6">
    <source>
        <dbReference type="Proteomes" id="UP000635316"/>
    </source>
</evidence>
<organism evidence="5 6">
    <name type="scientific">Advenella mandrilli</name>
    <dbReference type="NCBI Taxonomy" id="2800330"/>
    <lineage>
        <taxon>Bacteria</taxon>
        <taxon>Pseudomonadati</taxon>
        <taxon>Pseudomonadota</taxon>
        <taxon>Betaproteobacteria</taxon>
        <taxon>Burkholderiales</taxon>
        <taxon>Alcaligenaceae</taxon>
    </lineage>
</organism>
<dbReference type="EMBL" id="JAENGP010000011">
    <property type="protein sequence ID" value="MBK1781622.1"/>
    <property type="molecule type" value="Genomic_DNA"/>
</dbReference>
<feature type="compositionally biased region" description="Basic and acidic residues" evidence="1">
    <location>
        <begin position="339"/>
        <end position="355"/>
    </location>
</feature>
<dbReference type="RefSeq" id="WP_200236904.1">
    <property type="nucleotide sequence ID" value="NZ_JAENGP010000011.1"/>
</dbReference>
<keyword evidence="6" id="KW-1185">Reference proteome</keyword>
<feature type="region of interest" description="Disordered" evidence="1">
    <location>
        <begin position="78"/>
        <end position="109"/>
    </location>
</feature>
<feature type="region of interest" description="Disordered" evidence="1">
    <location>
        <begin position="685"/>
        <end position="734"/>
    </location>
</feature>
<protein>
    <submittedName>
        <fullName evidence="5">PriCT-2 domain-containing protein</fullName>
    </submittedName>
</protein>
<feature type="compositionally biased region" description="Basic and acidic residues" evidence="1">
    <location>
        <begin position="826"/>
        <end position="847"/>
    </location>
</feature>
<dbReference type="Proteomes" id="UP000635316">
    <property type="component" value="Unassembled WGS sequence"/>
</dbReference>
<dbReference type="Pfam" id="PF08707">
    <property type="entry name" value="PriCT_2"/>
    <property type="match status" value="1"/>
</dbReference>
<reference evidence="5 6" key="1">
    <citation type="submission" date="2020-12" db="EMBL/GenBank/DDBJ databases">
        <authorList>
            <person name="Lu T."/>
            <person name="Wang Q."/>
            <person name="Han X."/>
        </authorList>
    </citation>
    <scope>NUCLEOTIDE SEQUENCE [LARGE SCALE GENOMIC DNA]</scope>
    <source>
        <strain evidence="5 6">WQ 585</strain>
    </source>
</reference>
<evidence type="ECO:0000259" key="3">
    <source>
        <dbReference type="Pfam" id="PF13362"/>
    </source>
</evidence>
<evidence type="ECO:0000256" key="1">
    <source>
        <dbReference type="SAM" id="MobiDB-lite"/>
    </source>
</evidence>
<proteinExistence type="predicted"/>
<dbReference type="InterPro" id="IPR014819">
    <property type="entry name" value="PriCT_2"/>
</dbReference>
<dbReference type="Pfam" id="PF13362">
    <property type="entry name" value="Toprim_3"/>
    <property type="match status" value="1"/>
</dbReference>
<dbReference type="InterPro" id="IPR006171">
    <property type="entry name" value="TOPRIM_dom"/>
</dbReference>
<feature type="domain" description="Toprim" evidence="3">
    <location>
        <begin position="213"/>
        <end position="321"/>
    </location>
</feature>
<dbReference type="InterPro" id="IPR034154">
    <property type="entry name" value="TOPRIM_DnaG/twinkle"/>
</dbReference>
<comment type="caution">
    <text evidence="5">The sequence shown here is derived from an EMBL/GenBank/DDBJ whole genome shotgun (WGS) entry which is preliminary data.</text>
</comment>
<dbReference type="InterPro" id="IPR040677">
    <property type="entry name" value="LPD7"/>
</dbReference>
<feature type="region of interest" description="Disordered" evidence="1">
    <location>
        <begin position="404"/>
        <end position="448"/>
    </location>
</feature>
<dbReference type="CDD" id="cd01029">
    <property type="entry name" value="TOPRIM_primases"/>
    <property type="match status" value="1"/>
</dbReference>
<accession>A0ABS1ECF0</accession>
<sequence>MSDYNEIERALSYVSNSDDRELWVRMGAGIKTELGEDGFDLWDRWSQTADNYQSQSAKAVWKSLKPGRVNIGSVFHEAKNGGYKPDKTQFKPVDPENFRRKAQERQQREQQAITERLEAADKAKDKAQVLFNKGDPVNPNHPYLLNKGIADPVILANLRQQGNHLLVPVKQNKEIVAVQKINPNGSKYFGKDEMLTGSAFLIGDASKSKATGLILTEGLATGASLHAATGKPVLVVFAAHNLVAVAENIKKADFPIVLAADNDSKTKNAGLKFAQKAAEILGSRAEIKMPVFDDKDTAIYQDKHGVGKYPSDFNDLHEIRGLDAVRQVIGETQVLIKNDTENEKESTMKLQESDYFKGLPEPDQEQSEPVDRGSDQAENYIEVDLEQIKAKAVPLNKELEEEALTNLTGNNTKTAEKESVQEPLKPSVQPNNQSVVEQPPPITDLQYKAPPESLKNKYLYADGMYLDVNGRTTVFVDSGKQLKTSKSDLQTVHDMVEVAKDKGWSHIKLFGNHEFKRQAFLEAESQGIKTTGYQPTPEDLAALKHLQDERALNKLENIPVLEKGLEKPEQGVKERVSKEDLNAGVLVDHGAAPYMHDEKNKMNYFVTLKQGEKEHTVWGLGLEDALNKSNAKVGDELSLKNIGRQAVEVDAPIFDTDGKTVISHEKIVSHRNEWEATIFNKKEVETEKQEPIINNQSDKQNDKSLQAQAAAEADKLKAQNQMPTAAQIESSPKADIDSDVRMTDIGGQSVNSEVKIMADKMVQSGGVKGLNKANLAKFQVYKSMAKEVVANMKTDHRKDAMRNFDTNMDKAINGTALNMPDPLQAKVEKQQQREREQIKQNEMELER</sequence>
<feature type="compositionally biased region" description="Polar residues" evidence="1">
    <location>
        <begin position="720"/>
        <end position="730"/>
    </location>
</feature>
<feature type="region of interest" description="Disordered" evidence="1">
    <location>
        <begin position="339"/>
        <end position="374"/>
    </location>
</feature>
<evidence type="ECO:0000313" key="5">
    <source>
        <dbReference type="EMBL" id="MBK1781622.1"/>
    </source>
</evidence>
<name>A0ABS1ECF0_9BURK</name>
<feature type="region of interest" description="Disordered" evidence="1">
    <location>
        <begin position="815"/>
        <end position="847"/>
    </location>
</feature>
<dbReference type="Pfam" id="PF18821">
    <property type="entry name" value="LPD7"/>
    <property type="match status" value="1"/>
</dbReference>
<feature type="compositionally biased region" description="Basic and acidic residues" evidence="1">
    <location>
        <begin position="78"/>
        <end position="108"/>
    </location>
</feature>
<feature type="domain" description="Primase C-terminal 2" evidence="2">
    <location>
        <begin position="8"/>
        <end position="78"/>
    </location>
</feature>
<feature type="domain" description="Large polyvalent protein-associated" evidence="4">
    <location>
        <begin position="454"/>
        <end position="544"/>
    </location>
</feature>